<accession>A0ABS2MNX9</accession>
<name>A0ABS2MNX9_9FIRM</name>
<keyword evidence="4" id="KW-1185">Reference proteome</keyword>
<dbReference type="InterPro" id="IPR029787">
    <property type="entry name" value="Nucleotide_cyclase"/>
</dbReference>
<keyword evidence="1" id="KW-0812">Transmembrane</keyword>
<gene>
    <name evidence="3" type="ORF">JOC49_000622</name>
</gene>
<evidence type="ECO:0000313" key="4">
    <source>
        <dbReference type="Proteomes" id="UP000767854"/>
    </source>
</evidence>
<feature type="transmembrane region" description="Helical" evidence="1">
    <location>
        <begin position="130"/>
        <end position="151"/>
    </location>
</feature>
<dbReference type="EMBL" id="JAFBDT010000003">
    <property type="protein sequence ID" value="MBM7561105.1"/>
    <property type="molecule type" value="Genomic_DNA"/>
</dbReference>
<dbReference type="Gene3D" id="3.30.70.270">
    <property type="match status" value="1"/>
</dbReference>
<feature type="transmembrane region" description="Helical" evidence="1">
    <location>
        <begin position="12"/>
        <end position="31"/>
    </location>
</feature>
<dbReference type="PROSITE" id="PS50887">
    <property type="entry name" value="GGDEF"/>
    <property type="match status" value="1"/>
</dbReference>
<dbReference type="Pfam" id="PF00990">
    <property type="entry name" value="GGDEF"/>
    <property type="match status" value="1"/>
</dbReference>
<feature type="domain" description="GGDEF" evidence="2">
    <location>
        <begin position="258"/>
        <end position="391"/>
    </location>
</feature>
<organism evidence="3 4">
    <name type="scientific">Fusibacter tunisiensis</name>
    <dbReference type="NCBI Taxonomy" id="1008308"/>
    <lineage>
        <taxon>Bacteria</taxon>
        <taxon>Bacillati</taxon>
        <taxon>Bacillota</taxon>
        <taxon>Clostridia</taxon>
        <taxon>Eubacteriales</taxon>
        <taxon>Eubacteriales Family XII. Incertae Sedis</taxon>
        <taxon>Fusibacter</taxon>
    </lineage>
</organism>
<evidence type="ECO:0000313" key="3">
    <source>
        <dbReference type="EMBL" id="MBM7561105.1"/>
    </source>
</evidence>
<dbReference type="NCBIfam" id="TIGR00254">
    <property type="entry name" value="GGDEF"/>
    <property type="match status" value="1"/>
</dbReference>
<keyword evidence="1" id="KW-1133">Transmembrane helix</keyword>
<dbReference type="InterPro" id="IPR043128">
    <property type="entry name" value="Rev_trsase/Diguanyl_cyclase"/>
</dbReference>
<dbReference type="SMART" id="SM00267">
    <property type="entry name" value="GGDEF"/>
    <property type="match status" value="1"/>
</dbReference>
<dbReference type="RefSeq" id="WP_204662178.1">
    <property type="nucleotide sequence ID" value="NZ_JAFBDT010000003.1"/>
</dbReference>
<evidence type="ECO:0000256" key="1">
    <source>
        <dbReference type="SAM" id="Phobius"/>
    </source>
</evidence>
<feature type="transmembrane region" description="Helical" evidence="1">
    <location>
        <begin position="43"/>
        <end position="64"/>
    </location>
</feature>
<reference evidence="3 4" key="1">
    <citation type="submission" date="2021-01" db="EMBL/GenBank/DDBJ databases">
        <title>Genomic Encyclopedia of Type Strains, Phase IV (KMG-IV): sequencing the most valuable type-strain genomes for metagenomic binning, comparative biology and taxonomic classification.</title>
        <authorList>
            <person name="Goeker M."/>
        </authorList>
    </citation>
    <scope>NUCLEOTIDE SEQUENCE [LARGE SCALE GENOMIC DNA]</scope>
    <source>
        <strain evidence="3 4">DSM 24436</strain>
    </source>
</reference>
<sequence>MLSIFVLDLKTLTGVLVWGDLALAILIFGYLKFHSGIDEKNPIRFFGIAKFLQFFGWLLLFYRGNVSDLFSIYFGNIILYLSFFIESLVMLTVVNKMTKKWQRIQAILFIIFSMLIILVDLGWGEANLRVVVSSYAIFSLLAIPTFFYIFCKDDLPFKKYVGLYMLVFLIFLFYRGSQALFSADISLFSQSLAQSATFITLILLLFISGAGFLLIMYEKADQKTKALASLDYLTHIPNRRFFMDKAYGYFERHRIAEKPMSVLFIDIDFFKRINDQFGHLAGDEALKQLAKILQESIRPTDLCCRYGGEEFLVLLNETSEEHAMIVGKRIYENAKEINIERNSKQSFTISVGIYSGIPTENDTLEKFIDKSDQTLYRIKESGRNRVALFKEFFEEEENDGK</sequence>
<evidence type="ECO:0000259" key="2">
    <source>
        <dbReference type="PROSITE" id="PS50887"/>
    </source>
</evidence>
<protein>
    <submittedName>
        <fullName evidence="3">Diguanylate cyclase (GGDEF)-like protein</fullName>
    </submittedName>
</protein>
<keyword evidence="1" id="KW-0472">Membrane</keyword>
<feature type="transmembrane region" description="Helical" evidence="1">
    <location>
        <begin position="163"/>
        <end position="183"/>
    </location>
</feature>
<dbReference type="InterPro" id="IPR000160">
    <property type="entry name" value="GGDEF_dom"/>
</dbReference>
<proteinExistence type="predicted"/>
<dbReference type="PANTHER" id="PTHR45138:SF9">
    <property type="entry name" value="DIGUANYLATE CYCLASE DGCM-RELATED"/>
    <property type="match status" value="1"/>
</dbReference>
<dbReference type="SUPFAM" id="SSF55073">
    <property type="entry name" value="Nucleotide cyclase"/>
    <property type="match status" value="1"/>
</dbReference>
<feature type="transmembrane region" description="Helical" evidence="1">
    <location>
        <begin position="70"/>
        <end position="94"/>
    </location>
</feature>
<dbReference type="PANTHER" id="PTHR45138">
    <property type="entry name" value="REGULATORY COMPONENTS OF SENSORY TRANSDUCTION SYSTEM"/>
    <property type="match status" value="1"/>
</dbReference>
<feature type="transmembrane region" description="Helical" evidence="1">
    <location>
        <begin position="106"/>
        <end position="124"/>
    </location>
</feature>
<comment type="caution">
    <text evidence="3">The sequence shown here is derived from an EMBL/GenBank/DDBJ whole genome shotgun (WGS) entry which is preliminary data.</text>
</comment>
<feature type="transmembrane region" description="Helical" evidence="1">
    <location>
        <begin position="195"/>
        <end position="217"/>
    </location>
</feature>
<dbReference type="Proteomes" id="UP000767854">
    <property type="component" value="Unassembled WGS sequence"/>
</dbReference>
<dbReference type="InterPro" id="IPR050469">
    <property type="entry name" value="Diguanylate_Cyclase"/>
</dbReference>
<dbReference type="CDD" id="cd01949">
    <property type="entry name" value="GGDEF"/>
    <property type="match status" value="1"/>
</dbReference>